<reference evidence="1 2" key="1">
    <citation type="submission" date="2024-02" db="EMBL/GenBank/DDBJ databases">
        <title>Rhodopirellula caenicola NBRC 110016.</title>
        <authorList>
            <person name="Ichikawa N."/>
            <person name="Katano-Makiyama Y."/>
            <person name="Hidaka K."/>
        </authorList>
    </citation>
    <scope>NUCLEOTIDE SEQUENCE [LARGE SCALE GENOMIC DNA]</scope>
    <source>
        <strain evidence="1 2">NBRC 110016</strain>
    </source>
</reference>
<dbReference type="EMBL" id="BAABRO010000001">
    <property type="protein sequence ID" value="GAA5504777.1"/>
    <property type="molecule type" value="Genomic_DNA"/>
</dbReference>
<evidence type="ECO:0000313" key="2">
    <source>
        <dbReference type="Proteomes" id="UP001416858"/>
    </source>
</evidence>
<evidence type="ECO:0000313" key="1">
    <source>
        <dbReference type="EMBL" id="GAA5504777.1"/>
    </source>
</evidence>
<accession>A0ABP9VHU0</accession>
<dbReference type="PROSITE" id="PS51257">
    <property type="entry name" value="PROKAR_LIPOPROTEIN"/>
    <property type="match status" value="1"/>
</dbReference>
<gene>
    <name evidence="1" type="ORF">Rcae01_00216</name>
</gene>
<protein>
    <recommendedName>
        <fullName evidence="3">Secreted protein</fullName>
    </recommendedName>
</protein>
<name>A0ABP9VHU0_9BACT</name>
<evidence type="ECO:0008006" key="3">
    <source>
        <dbReference type="Google" id="ProtNLM"/>
    </source>
</evidence>
<proteinExistence type="predicted"/>
<keyword evidence="2" id="KW-1185">Reference proteome</keyword>
<dbReference type="Proteomes" id="UP001416858">
    <property type="component" value="Unassembled WGS sequence"/>
</dbReference>
<sequence length="49" mass="5321">MFKSLFISGVLCVMVSVVGCGAEQDRSAEPEVDFQAKVEAYEKAMASDF</sequence>
<comment type="caution">
    <text evidence="1">The sequence shown here is derived from an EMBL/GenBank/DDBJ whole genome shotgun (WGS) entry which is preliminary data.</text>
</comment>
<organism evidence="1 2">
    <name type="scientific">Novipirellula caenicola</name>
    <dbReference type="NCBI Taxonomy" id="1536901"/>
    <lineage>
        <taxon>Bacteria</taxon>
        <taxon>Pseudomonadati</taxon>
        <taxon>Planctomycetota</taxon>
        <taxon>Planctomycetia</taxon>
        <taxon>Pirellulales</taxon>
        <taxon>Pirellulaceae</taxon>
        <taxon>Novipirellula</taxon>
    </lineage>
</organism>